<dbReference type="PANTHER" id="PTHR48207">
    <property type="entry name" value="SUCCINATE--HYDROXYMETHYLGLUTARATE COA-TRANSFERASE"/>
    <property type="match status" value="1"/>
</dbReference>
<evidence type="ECO:0000313" key="2">
    <source>
        <dbReference type="EMBL" id="QFG00410.1"/>
    </source>
</evidence>
<evidence type="ECO:0000256" key="1">
    <source>
        <dbReference type="ARBA" id="ARBA00022679"/>
    </source>
</evidence>
<dbReference type="EMBL" id="CP031223">
    <property type="protein sequence ID" value="QFG00410.1"/>
    <property type="molecule type" value="Genomic_DNA"/>
</dbReference>
<dbReference type="InterPro" id="IPR003673">
    <property type="entry name" value="CoA-Trfase_fam_III"/>
</dbReference>
<sequence length="409" mass="45274">MFVSILSGIRVLDLSHYIAGPFCSQILADHGADVIKIERPEGEVGRTSAPMDDDISLYFASENRNKRGIAIDLKSEKGKEIFTRLVKTADVLVTNYGANVPEKLGFDYDAISAVNPRISMVHITGFGQTGPYKNYGAYDGVIQSMSGLAELTGHPDGPPTYVGFFIADHIAGMQAALGTMFALFHRERTGHGRFVDISMLDGLVSLLGFSVAEAKLHGITSQRWGKTDRFELSKSFPTTDGYVFISNYLLASEKQWKDLTELIGKNEWGQSESPLYTKEGRFKRRETIEEAISQWTSEQTKLEAFQLLQQRGIASSPVNKLDEVFNNPQIKHREMIQTLKMGDKGGVPVPGAAIKIQDNPIAKFTPPPSLGEHSAEILTELGFTDQEIEDFQTNKIISVEKDTLAVHRN</sequence>
<name>A0A5J6SS71_9BACI</name>
<keyword evidence="3" id="KW-1185">Reference proteome</keyword>
<dbReference type="InterPro" id="IPR050483">
    <property type="entry name" value="CoA-transferase_III_domain"/>
</dbReference>
<dbReference type="InterPro" id="IPR044855">
    <property type="entry name" value="CoA-Trfase_III_dom3_sf"/>
</dbReference>
<dbReference type="PANTHER" id="PTHR48207:SF3">
    <property type="entry name" value="SUCCINATE--HYDROXYMETHYLGLUTARATE COA-TRANSFERASE"/>
    <property type="match status" value="1"/>
</dbReference>
<dbReference type="GO" id="GO:0008410">
    <property type="term" value="F:CoA-transferase activity"/>
    <property type="evidence" value="ECO:0007669"/>
    <property type="project" value="TreeGrafter"/>
</dbReference>
<dbReference type="SUPFAM" id="SSF89796">
    <property type="entry name" value="CoA-transferase family III (CaiB/BaiF)"/>
    <property type="match status" value="1"/>
</dbReference>
<dbReference type="Gene3D" id="3.30.1540.10">
    <property type="entry name" value="formyl-coa transferase, domain 3"/>
    <property type="match status" value="1"/>
</dbReference>
<dbReference type="KEGG" id="psyo:PB01_17265"/>
<dbReference type="Gene3D" id="3.40.50.10540">
    <property type="entry name" value="Crotonobetainyl-coa:carnitine coa-transferase, domain 1"/>
    <property type="match status" value="1"/>
</dbReference>
<reference evidence="2 3" key="1">
    <citation type="submission" date="2018-07" db="EMBL/GenBank/DDBJ databases">
        <title>Complete genome sequence of Psychrobacillus sp. PB01, isolated from iceberg, and comparative genome analysis of Psychrobacillus strains.</title>
        <authorList>
            <person name="Lee P.C."/>
        </authorList>
    </citation>
    <scope>NUCLEOTIDE SEQUENCE [LARGE SCALE GENOMIC DNA]</scope>
    <source>
        <strain evidence="2 3">PB01</strain>
    </source>
</reference>
<dbReference type="InterPro" id="IPR023606">
    <property type="entry name" value="CoA-Trfase_III_dom_1_sf"/>
</dbReference>
<dbReference type="Proteomes" id="UP000325517">
    <property type="component" value="Chromosome"/>
</dbReference>
<dbReference type="AlphaFoldDB" id="A0A5J6SS71"/>
<protein>
    <submittedName>
        <fullName evidence="2">CoA transferase</fullName>
    </submittedName>
</protein>
<dbReference type="Pfam" id="PF02515">
    <property type="entry name" value="CoA_transf_3"/>
    <property type="match status" value="1"/>
</dbReference>
<dbReference type="OrthoDB" id="9797653at2"/>
<evidence type="ECO:0000313" key="3">
    <source>
        <dbReference type="Proteomes" id="UP000325517"/>
    </source>
</evidence>
<accession>A0A5J6SS71</accession>
<proteinExistence type="predicted"/>
<gene>
    <name evidence="2" type="ORF">PB01_17265</name>
</gene>
<keyword evidence="1 2" id="KW-0808">Transferase</keyword>
<organism evidence="2 3">
    <name type="scientific">Psychrobacillus glaciei</name>
    <dbReference type="NCBI Taxonomy" id="2283160"/>
    <lineage>
        <taxon>Bacteria</taxon>
        <taxon>Bacillati</taxon>
        <taxon>Bacillota</taxon>
        <taxon>Bacilli</taxon>
        <taxon>Bacillales</taxon>
        <taxon>Bacillaceae</taxon>
        <taxon>Psychrobacillus</taxon>
    </lineage>
</organism>